<accession>A0A9E2L5E5</accession>
<evidence type="ECO:0000313" key="9">
    <source>
        <dbReference type="Proteomes" id="UP000823865"/>
    </source>
</evidence>
<protein>
    <recommendedName>
        <fullName evidence="6">Peptidyl-prolyl cis-trans isomerase</fullName>
        <ecNumber evidence="6">5.2.1.8</ecNumber>
    </recommendedName>
</protein>
<comment type="caution">
    <text evidence="8">The sequence shown here is derived from an EMBL/GenBank/DDBJ whole genome shotgun (WGS) entry which is preliminary data.</text>
</comment>
<feature type="domain" description="PPIase FKBP-type" evidence="7">
    <location>
        <begin position="48"/>
        <end position="133"/>
    </location>
</feature>
<evidence type="ECO:0000313" key="8">
    <source>
        <dbReference type="EMBL" id="MBU3853165.1"/>
    </source>
</evidence>
<dbReference type="InterPro" id="IPR046357">
    <property type="entry name" value="PPIase_dom_sf"/>
</dbReference>
<dbReference type="InterPro" id="IPR000774">
    <property type="entry name" value="PPIase_FKBP_N"/>
</dbReference>
<keyword evidence="4 5" id="KW-0413">Isomerase</keyword>
<reference evidence="8" key="1">
    <citation type="journal article" date="2021" name="PeerJ">
        <title>Extensive microbial diversity within the chicken gut microbiome revealed by metagenomics and culture.</title>
        <authorList>
            <person name="Gilroy R."/>
            <person name="Ravi A."/>
            <person name="Getino M."/>
            <person name="Pursley I."/>
            <person name="Horton D.L."/>
            <person name="Alikhan N.F."/>
            <person name="Baker D."/>
            <person name="Gharbi K."/>
            <person name="Hall N."/>
            <person name="Watson M."/>
            <person name="Adriaenssens E.M."/>
            <person name="Foster-Nyarko E."/>
            <person name="Jarju S."/>
            <person name="Secka A."/>
            <person name="Antonio M."/>
            <person name="Oren A."/>
            <person name="Chaudhuri R.R."/>
            <person name="La Ragione R."/>
            <person name="Hildebrand F."/>
            <person name="Pallen M.J."/>
        </authorList>
    </citation>
    <scope>NUCLEOTIDE SEQUENCE</scope>
    <source>
        <strain evidence="8">G3-2149</strain>
    </source>
</reference>
<evidence type="ECO:0000256" key="2">
    <source>
        <dbReference type="ARBA" id="ARBA00006577"/>
    </source>
</evidence>
<dbReference type="Gene3D" id="3.10.50.40">
    <property type="match status" value="1"/>
</dbReference>
<dbReference type="PANTHER" id="PTHR43811:SF23">
    <property type="entry name" value="FKBP-TYPE 22 KDA PEPTIDYL-PROLYL CIS-TRANS ISOMERASE"/>
    <property type="match status" value="1"/>
</dbReference>
<evidence type="ECO:0000256" key="1">
    <source>
        <dbReference type="ARBA" id="ARBA00000971"/>
    </source>
</evidence>
<gene>
    <name evidence="8" type="ORF">H9789_05005</name>
</gene>
<evidence type="ECO:0000259" key="7">
    <source>
        <dbReference type="PROSITE" id="PS50059"/>
    </source>
</evidence>
<comment type="similarity">
    <text evidence="2 6">Belongs to the FKBP-type PPIase family.</text>
</comment>
<dbReference type="PANTHER" id="PTHR43811">
    <property type="entry name" value="FKBP-TYPE PEPTIDYL-PROLYL CIS-TRANS ISOMERASE FKPA"/>
    <property type="match status" value="1"/>
</dbReference>
<proteinExistence type="inferred from homology"/>
<dbReference type="PROSITE" id="PS50059">
    <property type="entry name" value="FKBP_PPIASE"/>
    <property type="match status" value="1"/>
</dbReference>
<dbReference type="SUPFAM" id="SSF54534">
    <property type="entry name" value="FKBP-like"/>
    <property type="match status" value="1"/>
</dbReference>
<dbReference type="Pfam" id="PF00254">
    <property type="entry name" value="FKBP_C"/>
    <property type="match status" value="1"/>
</dbReference>
<dbReference type="EC" id="5.2.1.8" evidence="6"/>
<dbReference type="AlphaFoldDB" id="A0A9E2L5E5"/>
<evidence type="ECO:0000256" key="4">
    <source>
        <dbReference type="ARBA" id="ARBA00023235"/>
    </source>
</evidence>
<dbReference type="Pfam" id="PF01346">
    <property type="entry name" value="FKBP_N"/>
    <property type="match status" value="1"/>
</dbReference>
<keyword evidence="3 5" id="KW-0697">Rotamase</keyword>
<dbReference type="InterPro" id="IPR001179">
    <property type="entry name" value="PPIase_FKBP_dom"/>
</dbReference>
<dbReference type="GO" id="GO:0006457">
    <property type="term" value="P:protein folding"/>
    <property type="evidence" value="ECO:0007669"/>
    <property type="project" value="InterPro"/>
</dbReference>
<evidence type="ECO:0000256" key="6">
    <source>
        <dbReference type="RuleBase" id="RU003915"/>
    </source>
</evidence>
<reference evidence="8" key="2">
    <citation type="submission" date="2021-04" db="EMBL/GenBank/DDBJ databases">
        <authorList>
            <person name="Gilroy R."/>
        </authorList>
    </citation>
    <scope>NUCLEOTIDE SEQUENCE</scope>
    <source>
        <strain evidence="8">G3-2149</strain>
    </source>
</reference>
<evidence type="ECO:0000256" key="3">
    <source>
        <dbReference type="ARBA" id="ARBA00023110"/>
    </source>
</evidence>
<comment type="catalytic activity">
    <reaction evidence="1 5 6">
        <text>[protein]-peptidylproline (omega=180) = [protein]-peptidylproline (omega=0)</text>
        <dbReference type="Rhea" id="RHEA:16237"/>
        <dbReference type="Rhea" id="RHEA-COMP:10747"/>
        <dbReference type="Rhea" id="RHEA-COMP:10748"/>
        <dbReference type="ChEBI" id="CHEBI:83833"/>
        <dbReference type="ChEBI" id="CHEBI:83834"/>
        <dbReference type="EC" id="5.2.1.8"/>
    </reaction>
</comment>
<sequence length="133" mass="14771">MGKAAEYKARNEAFLAEKRGQEGVHELPGGVLYRVLETGEGTVSPNLNSVVTVHYRGVLVGGKEFDNSWKRTCPEAFRLKDVIEGWQIALQQMHVGDKWIVYIPQEKGYGRRACGPIPGASTLIFEIKLLSIV</sequence>
<evidence type="ECO:0000256" key="5">
    <source>
        <dbReference type="PROSITE-ProRule" id="PRU00277"/>
    </source>
</evidence>
<name>A0A9E2L5E5_9BACT</name>
<dbReference type="GO" id="GO:0003755">
    <property type="term" value="F:peptidyl-prolyl cis-trans isomerase activity"/>
    <property type="evidence" value="ECO:0007669"/>
    <property type="project" value="UniProtKB-UniRule"/>
</dbReference>
<dbReference type="EMBL" id="JAHLFU010000095">
    <property type="protein sequence ID" value="MBU3853165.1"/>
    <property type="molecule type" value="Genomic_DNA"/>
</dbReference>
<organism evidence="8 9">
    <name type="scientific">Candidatus Paraprevotella stercoravium</name>
    <dbReference type="NCBI Taxonomy" id="2838725"/>
    <lineage>
        <taxon>Bacteria</taxon>
        <taxon>Pseudomonadati</taxon>
        <taxon>Bacteroidota</taxon>
        <taxon>Bacteroidia</taxon>
        <taxon>Bacteroidales</taxon>
        <taxon>Prevotellaceae</taxon>
        <taxon>Paraprevotella</taxon>
    </lineage>
</organism>
<dbReference type="Proteomes" id="UP000823865">
    <property type="component" value="Unassembled WGS sequence"/>
</dbReference>